<sequence length="164" mass="19202">MDILSQEDMESQMIVKLRRFYKRTNSGDSNELEELKIILRHHLQPDYVGAEKEFQEIFETLVKKKKIELGDYGFLIAALSNIHDEAVVILKEYQTKITNLGPKEWHGKVADDKVERQIKNKMKDFNIDISSIAEEQISQLKSEVSKYRLHNLNEAQYAIEPNHK</sequence>
<dbReference type="Proteomes" id="UP000596742">
    <property type="component" value="Unassembled WGS sequence"/>
</dbReference>
<protein>
    <submittedName>
        <fullName evidence="1">Uncharacterized protein</fullName>
    </submittedName>
</protein>
<gene>
    <name evidence="1" type="ORF">MGAL_10B022593</name>
</gene>
<name>A0A8B6H0T3_MYTGA</name>
<dbReference type="Gene3D" id="1.10.533.10">
    <property type="entry name" value="Death Domain, Fas"/>
    <property type="match status" value="1"/>
</dbReference>
<dbReference type="SUPFAM" id="SSF47986">
    <property type="entry name" value="DEATH domain"/>
    <property type="match status" value="1"/>
</dbReference>
<dbReference type="InterPro" id="IPR011029">
    <property type="entry name" value="DEATH-like_dom_sf"/>
</dbReference>
<accession>A0A8B6H0T3</accession>
<evidence type="ECO:0000313" key="1">
    <source>
        <dbReference type="EMBL" id="VDI71457.1"/>
    </source>
</evidence>
<dbReference type="AlphaFoldDB" id="A0A8B6H0T3"/>
<comment type="caution">
    <text evidence="1">The sequence shown here is derived from an EMBL/GenBank/DDBJ whole genome shotgun (WGS) entry which is preliminary data.</text>
</comment>
<keyword evidence="2" id="KW-1185">Reference proteome</keyword>
<dbReference type="EMBL" id="UYJE01009230">
    <property type="protein sequence ID" value="VDI71457.1"/>
    <property type="molecule type" value="Genomic_DNA"/>
</dbReference>
<organism evidence="1 2">
    <name type="scientific">Mytilus galloprovincialis</name>
    <name type="common">Mediterranean mussel</name>
    <dbReference type="NCBI Taxonomy" id="29158"/>
    <lineage>
        <taxon>Eukaryota</taxon>
        <taxon>Metazoa</taxon>
        <taxon>Spiralia</taxon>
        <taxon>Lophotrochozoa</taxon>
        <taxon>Mollusca</taxon>
        <taxon>Bivalvia</taxon>
        <taxon>Autobranchia</taxon>
        <taxon>Pteriomorphia</taxon>
        <taxon>Mytilida</taxon>
        <taxon>Mytiloidea</taxon>
        <taxon>Mytilidae</taxon>
        <taxon>Mytilinae</taxon>
        <taxon>Mytilus</taxon>
    </lineage>
</organism>
<proteinExistence type="predicted"/>
<evidence type="ECO:0000313" key="2">
    <source>
        <dbReference type="Proteomes" id="UP000596742"/>
    </source>
</evidence>
<reference evidence="1" key="1">
    <citation type="submission" date="2018-11" db="EMBL/GenBank/DDBJ databases">
        <authorList>
            <person name="Alioto T."/>
            <person name="Alioto T."/>
        </authorList>
    </citation>
    <scope>NUCLEOTIDE SEQUENCE</scope>
</reference>
<dbReference type="OrthoDB" id="6192040at2759"/>